<keyword evidence="2" id="KW-1185">Reference proteome</keyword>
<dbReference type="EMBL" id="BTGU01000032">
    <property type="protein sequence ID" value="GMN49896.1"/>
    <property type="molecule type" value="Genomic_DNA"/>
</dbReference>
<protein>
    <submittedName>
        <fullName evidence="1">Uncharacterized protein</fullName>
    </submittedName>
</protein>
<dbReference type="Proteomes" id="UP001187192">
    <property type="component" value="Unassembled WGS sequence"/>
</dbReference>
<dbReference type="Gramene" id="FCD_00003108-RA">
    <property type="protein sequence ID" value="FCD_00003108-RA:cds"/>
    <property type="gene ID" value="FCD_00003108"/>
</dbReference>
<comment type="caution">
    <text evidence="1">The sequence shown here is derived from an EMBL/GenBank/DDBJ whole genome shotgun (WGS) entry which is preliminary data.</text>
</comment>
<gene>
    <name evidence="1" type="ORF">TIFTF001_019067</name>
</gene>
<sequence>MLSFLSFNPRSLSLFPFCQAREREREPKTIRHALFQTKANTNLDRQIRGLRGTQVFNGQYYREVPVRRRTGSNLEEPVALVRSTPENGHELGRSGFFKGRVLVTDRTAGYSPGLIASYG</sequence>
<name>A0AA88AWC2_FICCA</name>
<proteinExistence type="predicted"/>
<evidence type="ECO:0000313" key="1">
    <source>
        <dbReference type="EMBL" id="GMN49896.1"/>
    </source>
</evidence>
<dbReference type="AlphaFoldDB" id="A0AA88AWC2"/>
<evidence type="ECO:0000313" key="2">
    <source>
        <dbReference type="Proteomes" id="UP001187192"/>
    </source>
</evidence>
<accession>A0AA88AWC2</accession>
<organism evidence="1 2">
    <name type="scientific">Ficus carica</name>
    <name type="common">Common fig</name>
    <dbReference type="NCBI Taxonomy" id="3494"/>
    <lineage>
        <taxon>Eukaryota</taxon>
        <taxon>Viridiplantae</taxon>
        <taxon>Streptophyta</taxon>
        <taxon>Embryophyta</taxon>
        <taxon>Tracheophyta</taxon>
        <taxon>Spermatophyta</taxon>
        <taxon>Magnoliopsida</taxon>
        <taxon>eudicotyledons</taxon>
        <taxon>Gunneridae</taxon>
        <taxon>Pentapetalae</taxon>
        <taxon>rosids</taxon>
        <taxon>fabids</taxon>
        <taxon>Rosales</taxon>
        <taxon>Moraceae</taxon>
        <taxon>Ficeae</taxon>
        <taxon>Ficus</taxon>
    </lineage>
</organism>
<reference evidence="1" key="1">
    <citation type="submission" date="2023-07" db="EMBL/GenBank/DDBJ databases">
        <title>draft genome sequence of fig (Ficus carica).</title>
        <authorList>
            <person name="Takahashi T."/>
            <person name="Nishimura K."/>
        </authorList>
    </citation>
    <scope>NUCLEOTIDE SEQUENCE</scope>
</reference>